<evidence type="ECO:0000313" key="7">
    <source>
        <dbReference type="EMBL" id="RBM72430.1"/>
    </source>
</evidence>
<comment type="subcellular location">
    <subcellularLocation>
        <location evidence="1">Membrane</location>
        <topology evidence="1">Lipid-anchor</topology>
    </subcellularLocation>
</comment>
<dbReference type="AlphaFoldDB" id="A0ABD7FZT5"/>
<proteinExistence type="inferred from homology"/>
<comment type="caution">
    <text evidence="7">The sequence shown here is derived from an EMBL/GenBank/DDBJ whole genome shotgun (WGS) entry which is preliminary data.</text>
</comment>
<evidence type="ECO:0000256" key="2">
    <source>
        <dbReference type="ARBA" id="ARBA00008973"/>
    </source>
</evidence>
<comment type="similarity">
    <text evidence="2">Belongs to the NlpA lipoprotein family.</text>
</comment>
<evidence type="ECO:0000256" key="6">
    <source>
        <dbReference type="ARBA" id="ARBA00023288"/>
    </source>
</evidence>
<keyword evidence="5" id="KW-0564">Palmitate</keyword>
<protein>
    <recommendedName>
        <fullName evidence="9">Methionine ABC transporter substrate-binding protein</fullName>
    </recommendedName>
</protein>
<gene>
    <name evidence="7" type="ORF">DLR72_00690</name>
</gene>
<dbReference type="Pfam" id="PF03180">
    <property type="entry name" value="Lipoprotein_9"/>
    <property type="match status" value="1"/>
</dbReference>
<dbReference type="Gene3D" id="3.40.190.10">
    <property type="entry name" value="Periplasmic binding protein-like II"/>
    <property type="match status" value="2"/>
</dbReference>
<evidence type="ECO:0000313" key="8">
    <source>
        <dbReference type="Proteomes" id="UP000252199"/>
    </source>
</evidence>
<evidence type="ECO:0000256" key="4">
    <source>
        <dbReference type="ARBA" id="ARBA00023136"/>
    </source>
</evidence>
<evidence type="ECO:0000256" key="5">
    <source>
        <dbReference type="ARBA" id="ARBA00023139"/>
    </source>
</evidence>
<dbReference type="GO" id="GO:0016020">
    <property type="term" value="C:membrane"/>
    <property type="evidence" value="ECO:0007669"/>
    <property type="project" value="UniProtKB-SubCell"/>
</dbReference>
<evidence type="ECO:0000256" key="1">
    <source>
        <dbReference type="ARBA" id="ARBA00004635"/>
    </source>
</evidence>
<evidence type="ECO:0008006" key="9">
    <source>
        <dbReference type="Google" id="ProtNLM"/>
    </source>
</evidence>
<organism evidence="7 8">
    <name type="scientific">Vibrio paracholerae</name>
    <dbReference type="NCBI Taxonomy" id="650003"/>
    <lineage>
        <taxon>Bacteria</taxon>
        <taxon>Pseudomonadati</taxon>
        <taxon>Pseudomonadota</taxon>
        <taxon>Gammaproteobacteria</taxon>
        <taxon>Vibrionales</taxon>
        <taxon>Vibrionaceae</taxon>
        <taxon>Vibrio</taxon>
    </lineage>
</organism>
<sequence>MNYVMSSGLNPQEKAIYLEPKDAALAVMVIATKAENKDNPDYKKFVEIYQSKAIRDYLATNFNGTIDPAF</sequence>
<dbReference type="Proteomes" id="UP000252199">
    <property type="component" value="Unassembled WGS sequence"/>
</dbReference>
<accession>A0ABD7FZT5</accession>
<keyword evidence="4" id="KW-0472">Membrane</keyword>
<dbReference type="SUPFAM" id="SSF53850">
    <property type="entry name" value="Periplasmic binding protein-like II"/>
    <property type="match status" value="1"/>
</dbReference>
<evidence type="ECO:0000256" key="3">
    <source>
        <dbReference type="ARBA" id="ARBA00022729"/>
    </source>
</evidence>
<name>A0ABD7FZT5_9VIBR</name>
<dbReference type="InterPro" id="IPR004872">
    <property type="entry name" value="Lipoprotein_NlpA"/>
</dbReference>
<keyword evidence="3" id="KW-0732">Signal</keyword>
<reference evidence="7 8" key="1">
    <citation type="submission" date="2018-06" db="EMBL/GenBank/DDBJ databases">
        <title>Draft genome sequences of nine Vibrio sp. clinical isolates from across the United States representing the closest known relative of Vibrio cholerae.</title>
        <authorList>
            <person name="Islam M.T."/>
            <person name="Liang K."/>
            <person name="Im M.S."/>
            <person name="Winkjer J."/>
            <person name="Busby S."/>
            <person name="Batra D."/>
            <person name="Rowe L."/>
            <person name="Tarr C.L."/>
            <person name="Boucher Y."/>
        </authorList>
    </citation>
    <scope>NUCLEOTIDE SEQUENCE [LARGE SCALE GENOMIC DNA]</scope>
    <source>
        <strain evidence="7 8">2017V-1110</strain>
    </source>
</reference>
<keyword evidence="6" id="KW-0449">Lipoprotein</keyword>
<dbReference type="EMBL" id="QKKU01000004">
    <property type="protein sequence ID" value="RBM72430.1"/>
    <property type="molecule type" value="Genomic_DNA"/>
</dbReference>